<comment type="similarity">
    <text evidence="2">Belongs to the repulsive guidance molecule (RGM) family.</text>
</comment>
<comment type="subcellular location">
    <subcellularLocation>
        <location evidence="1">Cell membrane</location>
        <topology evidence="1">Lipid-anchor</topology>
        <topology evidence="1">GPI-anchor</topology>
    </subcellularLocation>
</comment>
<dbReference type="InterPro" id="IPR040287">
    <property type="entry name" value="RGM"/>
</dbReference>
<name>A0AA88LDR2_ARTSF</name>
<dbReference type="InterPro" id="IPR009496">
    <property type="entry name" value="RGM_C"/>
</dbReference>
<keyword evidence="7" id="KW-0325">Glycoprotein</keyword>
<proteinExistence type="inferred from homology"/>
<keyword evidence="8" id="KW-0449">Lipoprotein</keyword>
<dbReference type="AlphaFoldDB" id="A0AA88LDR2"/>
<dbReference type="EMBL" id="JAVRJZ010000006">
    <property type="protein sequence ID" value="KAK2721122.1"/>
    <property type="molecule type" value="Genomic_DNA"/>
</dbReference>
<keyword evidence="9" id="KW-0812">Transmembrane</keyword>
<evidence type="ECO:0000313" key="13">
    <source>
        <dbReference type="Proteomes" id="UP001187531"/>
    </source>
</evidence>
<dbReference type="InterPro" id="IPR010536">
    <property type="entry name" value="RGM_N"/>
</dbReference>
<keyword evidence="9" id="KW-1133">Transmembrane helix</keyword>
<evidence type="ECO:0000256" key="3">
    <source>
        <dbReference type="ARBA" id="ARBA00022475"/>
    </source>
</evidence>
<dbReference type="Gene3D" id="3.40.1000.10">
    <property type="entry name" value="Mog1/PsbP, alpha/beta/alpha sandwich"/>
    <property type="match status" value="1"/>
</dbReference>
<dbReference type="GO" id="GO:0098552">
    <property type="term" value="C:side of membrane"/>
    <property type="evidence" value="ECO:0007669"/>
    <property type="project" value="UniProtKB-KW"/>
</dbReference>
<keyword evidence="6 9" id="KW-0472">Membrane</keyword>
<keyword evidence="13" id="KW-1185">Reference proteome</keyword>
<comment type="caution">
    <text evidence="12">The sequence shown here is derived from an EMBL/GenBank/DDBJ whole genome shotgun (WGS) entry which is preliminary data.</text>
</comment>
<evidence type="ECO:0000256" key="2">
    <source>
        <dbReference type="ARBA" id="ARBA00005321"/>
    </source>
</evidence>
<dbReference type="Pfam" id="PF06534">
    <property type="entry name" value="RGM_C"/>
    <property type="match status" value="1"/>
</dbReference>
<evidence type="ECO:0000313" key="12">
    <source>
        <dbReference type="EMBL" id="KAK2721121.1"/>
    </source>
</evidence>
<feature type="transmembrane region" description="Helical" evidence="9">
    <location>
        <begin position="391"/>
        <end position="409"/>
    </location>
</feature>
<evidence type="ECO:0000256" key="6">
    <source>
        <dbReference type="ARBA" id="ARBA00023136"/>
    </source>
</evidence>
<feature type="domain" description="Repulsive guidance molecule N-terminal" evidence="11">
    <location>
        <begin position="38"/>
        <end position="105"/>
    </location>
</feature>
<dbReference type="GO" id="GO:0015026">
    <property type="term" value="F:coreceptor activity"/>
    <property type="evidence" value="ECO:0007669"/>
    <property type="project" value="TreeGrafter"/>
</dbReference>
<dbReference type="GO" id="GO:0030509">
    <property type="term" value="P:BMP signaling pathway"/>
    <property type="evidence" value="ECO:0007669"/>
    <property type="project" value="TreeGrafter"/>
</dbReference>
<sequence>MIKGLGSCMVTGRSYYRIFTIAIYLSQILTLVVANCRRLEICTHIYQTNLKGGEIQRGPTPQYCSILRTYHKCLKGTGRACRGDLQYHTMQSLTDQWLSEFECDNVIEEEPRSLEPILPAHLNPVEQVCHWEGSDKTVFCSVFGDPHVITFDRRFQTCSSIGAWPLVDNQYLAVSVTNEPLVPGSPASAISKVTVILKSTSDCSPERTYEASIDYLPNMFIDGSDAAGEGEIIKVVEHDPGRFVEITARHLAIVVYIRQIGRHLSIAISMPSDLLETGVEGLYLCSQGCPTSQRLDQRRNEVFRLPREAAFAACRDYNVTDVFLDACVFDVSTTNDAMFTLVAKVAQSDYMQLSNNELIKGRTSLLPRLKNKVDRDVAYSSVEYSGPGRPLMFFCVFITFIINSIYCVYF</sequence>
<evidence type="ECO:0000256" key="8">
    <source>
        <dbReference type="ARBA" id="ARBA00023288"/>
    </source>
</evidence>
<evidence type="ECO:0000259" key="11">
    <source>
        <dbReference type="Pfam" id="PF06535"/>
    </source>
</evidence>
<organism evidence="12 13">
    <name type="scientific">Artemia franciscana</name>
    <name type="common">Brine shrimp</name>
    <name type="synonym">Artemia sanfranciscana</name>
    <dbReference type="NCBI Taxonomy" id="6661"/>
    <lineage>
        <taxon>Eukaryota</taxon>
        <taxon>Metazoa</taxon>
        <taxon>Ecdysozoa</taxon>
        <taxon>Arthropoda</taxon>
        <taxon>Crustacea</taxon>
        <taxon>Branchiopoda</taxon>
        <taxon>Anostraca</taxon>
        <taxon>Artemiidae</taxon>
        <taxon>Artemia</taxon>
    </lineage>
</organism>
<accession>A0AA88LDR2</accession>
<dbReference type="EMBL" id="JAVRJZ010000006">
    <property type="protein sequence ID" value="KAK2721121.1"/>
    <property type="molecule type" value="Genomic_DNA"/>
</dbReference>
<feature type="domain" description="Repulsive guidance molecule C-terminal" evidence="10">
    <location>
        <begin position="137"/>
        <end position="353"/>
    </location>
</feature>
<evidence type="ECO:0000256" key="4">
    <source>
        <dbReference type="ARBA" id="ARBA00022622"/>
    </source>
</evidence>
<dbReference type="PANTHER" id="PTHR31428:SF6">
    <property type="entry name" value="REPULSIVE GUIDANCE MOLECULE B HOMOLOG DRAG-1"/>
    <property type="match status" value="1"/>
</dbReference>
<evidence type="ECO:0000256" key="9">
    <source>
        <dbReference type="SAM" id="Phobius"/>
    </source>
</evidence>
<dbReference type="PANTHER" id="PTHR31428">
    <property type="entry name" value="RGM DOMAIN FAMILY MEMBER DRAG-1"/>
    <property type="match status" value="1"/>
</dbReference>
<evidence type="ECO:0008006" key="14">
    <source>
        <dbReference type="Google" id="ProtNLM"/>
    </source>
</evidence>
<gene>
    <name evidence="12" type="ORF">QYM36_003409</name>
</gene>
<evidence type="ECO:0000256" key="1">
    <source>
        <dbReference type="ARBA" id="ARBA00004609"/>
    </source>
</evidence>
<evidence type="ECO:0000259" key="10">
    <source>
        <dbReference type="Pfam" id="PF06534"/>
    </source>
</evidence>
<keyword evidence="5" id="KW-0732">Signal</keyword>
<evidence type="ECO:0000256" key="7">
    <source>
        <dbReference type="ARBA" id="ARBA00023180"/>
    </source>
</evidence>
<dbReference type="GO" id="GO:0005886">
    <property type="term" value="C:plasma membrane"/>
    <property type="evidence" value="ECO:0007669"/>
    <property type="project" value="UniProtKB-SubCell"/>
</dbReference>
<keyword evidence="4" id="KW-0336">GPI-anchor</keyword>
<keyword evidence="3" id="KW-1003">Cell membrane</keyword>
<dbReference type="Pfam" id="PF06535">
    <property type="entry name" value="RGM_N"/>
    <property type="match status" value="1"/>
</dbReference>
<evidence type="ECO:0000256" key="5">
    <source>
        <dbReference type="ARBA" id="ARBA00022729"/>
    </source>
</evidence>
<dbReference type="Proteomes" id="UP001187531">
    <property type="component" value="Unassembled WGS sequence"/>
</dbReference>
<protein>
    <recommendedName>
        <fullName evidence="14">Repulsive guidance molecule A</fullName>
    </recommendedName>
</protein>
<reference evidence="12" key="1">
    <citation type="submission" date="2023-07" db="EMBL/GenBank/DDBJ databases">
        <title>Chromosome-level genome assembly of Artemia franciscana.</title>
        <authorList>
            <person name="Jo E."/>
        </authorList>
    </citation>
    <scope>NUCLEOTIDE SEQUENCE</scope>
    <source>
        <tissue evidence="12">Whole body</tissue>
    </source>
</reference>